<dbReference type="AlphaFoldDB" id="A0A7C5WSS0"/>
<dbReference type="Gene3D" id="2.40.10.170">
    <property type="match status" value="1"/>
</dbReference>
<dbReference type="Proteomes" id="UP000886105">
    <property type="component" value="Unassembled WGS sequence"/>
</dbReference>
<organism evidence="2">
    <name type="scientific">Oceanithermus profundus</name>
    <dbReference type="NCBI Taxonomy" id="187137"/>
    <lineage>
        <taxon>Bacteria</taxon>
        <taxon>Thermotogati</taxon>
        <taxon>Deinococcota</taxon>
        <taxon>Deinococci</taxon>
        <taxon>Thermales</taxon>
        <taxon>Thermaceae</taxon>
        <taxon>Oceanithermus</taxon>
    </lineage>
</organism>
<dbReference type="InterPro" id="IPR036101">
    <property type="entry name" value="CarD-like/TRCF_RID_sf"/>
</dbReference>
<feature type="domain" description="CarD-like/TRCF RNAP-interacting" evidence="1">
    <location>
        <begin position="14"/>
        <end position="123"/>
    </location>
</feature>
<dbReference type="SMART" id="SM01058">
    <property type="entry name" value="CarD_TRCF"/>
    <property type="match status" value="1"/>
</dbReference>
<protein>
    <submittedName>
        <fullName evidence="2">CarD family transcriptional regulator</fullName>
    </submittedName>
</protein>
<dbReference type="PANTHER" id="PTHR38447">
    <property type="entry name" value="TRANSCRIPTION FACTOR YDEB-RELATED"/>
    <property type="match status" value="1"/>
</dbReference>
<accession>A0A7C5WSS0</accession>
<dbReference type="EMBL" id="DRNZ01000183">
    <property type="protein sequence ID" value="HHO58095.1"/>
    <property type="molecule type" value="Genomic_DNA"/>
</dbReference>
<comment type="caution">
    <text evidence="2">The sequence shown here is derived from an EMBL/GenBank/DDBJ whole genome shotgun (WGS) entry which is preliminary data.</text>
</comment>
<sequence>MPNLRTRVKMAAMGFNVGDPVVYPAQGGGYIREIAEREVMGERNTYYVIELLRKPGTIMVPVEKAERLGLRPPLAGADRDALVRALGEARDLASGWPARQREIGRALSESDPLELARMLASLHRRHQLRPLSGTEHQQYRELVGILSEELALAESGDLQTAEAYLIEQLNALADEA</sequence>
<dbReference type="PANTHER" id="PTHR38447:SF1">
    <property type="entry name" value="RNA POLYMERASE-BINDING TRANSCRIPTION FACTOR CARD"/>
    <property type="match status" value="1"/>
</dbReference>
<evidence type="ECO:0000313" key="2">
    <source>
        <dbReference type="EMBL" id="HHO58095.1"/>
    </source>
</evidence>
<dbReference type="Pfam" id="PF21095">
    <property type="entry name" value="CarD_C"/>
    <property type="match status" value="1"/>
</dbReference>
<dbReference type="InterPro" id="IPR052531">
    <property type="entry name" value="CarD-like_regulator"/>
</dbReference>
<evidence type="ECO:0000259" key="1">
    <source>
        <dbReference type="SMART" id="SM01058"/>
    </source>
</evidence>
<dbReference type="SUPFAM" id="SSF141259">
    <property type="entry name" value="CarD-like"/>
    <property type="match status" value="1"/>
</dbReference>
<reference evidence="2" key="1">
    <citation type="journal article" date="2020" name="mSystems">
        <title>Genome- and Community-Level Interaction Insights into Carbon Utilization and Element Cycling Functions of Hydrothermarchaeota in Hydrothermal Sediment.</title>
        <authorList>
            <person name="Zhou Z."/>
            <person name="Liu Y."/>
            <person name="Xu W."/>
            <person name="Pan J."/>
            <person name="Luo Z.H."/>
            <person name="Li M."/>
        </authorList>
    </citation>
    <scope>NUCLEOTIDE SEQUENCE [LARGE SCALE GENOMIC DNA]</scope>
    <source>
        <strain evidence="2">HyVt-523</strain>
    </source>
</reference>
<name>A0A7C5WSS0_9DEIN</name>
<dbReference type="InterPro" id="IPR048792">
    <property type="entry name" value="CarD_C"/>
</dbReference>
<dbReference type="InterPro" id="IPR042215">
    <property type="entry name" value="CarD-like_C"/>
</dbReference>
<dbReference type="GO" id="GO:0009303">
    <property type="term" value="P:rRNA transcription"/>
    <property type="evidence" value="ECO:0007669"/>
    <property type="project" value="TreeGrafter"/>
</dbReference>
<gene>
    <name evidence="2" type="ORF">ENJ85_02875</name>
</gene>
<dbReference type="Gene3D" id="1.20.58.1290">
    <property type="entry name" value="CarD-like, C-terminal domain"/>
    <property type="match status" value="1"/>
</dbReference>
<dbReference type="InterPro" id="IPR003711">
    <property type="entry name" value="CarD-like/TRCF_RID"/>
</dbReference>
<dbReference type="Pfam" id="PF02559">
    <property type="entry name" value="CarD_TRCF_RID"/>
    <property type="match status" value="1"/>
</dbReference>
<proteinExistence type="predicted"/>